<proteinExistence type="inferred from homology"/>
<dbReference type="GO" id="GO:0016757">
    <property type="term" value="F:glycosyltransferase activity"/>
    <property type="evidence" value="ECO:0007669"/>
    <property type="project" value="UniProtKB-KW"/>
</dbReference>
<dbReference type="Proteomes" id="UP001482231">
    <property type="component" value="Unassembled WGS sequence"/>
</dbReference>
<sequence>MSAVTSSPSPLVSVLMPVYNAARFVADAIESILAQTFRDFEFIIIDDGSTDGSLSVLKRYAANDPRIRLISRENRGLVATLNEGIEKARGEWIARMDGDDVALPNRLSLQLKHLAETGADFCGGAVQCFGGWRALWRYPVSHEACAVRLLFDVPFAHPAVMGRRSALSSLRYRQDFNRAQDYDLWQRAWAQGYRLTNVEEIVLRYRVHENQVSARHTGDQRDRADLVRQRHWKALLPEYTDEHVNVLLTAIREGSGATSLLVPAFERLLRQYEGEAREVLLFDAYRMFCRMAGNDKAAVRNWLHLASAAREGIGRVEVYRRATVLLLISMFQIRSTASGYQTLRSLRHRLASLLER</sequence>
<accession>A0ABV0ECP2</accession>
<reference evidence="5 6" key="1">
    <citation type="submission" date="2024-02" db="EMBL/GenBank/DDBJ databases">
        <title>New thermophilic sulfur-oxidizing bacteria from a hot springs of the Uzon caldera (Kamchatka, Russia).</title>
        <authorList>
            <person name="Dukat A.M."/>
            <person name="Elcheninov A.G."/>
            <person name="Frolov E.N."/>
        </authorList>
    </citation>
    <scope>NUCLEOTIDE SEQUENCE [LARGE SCALE GENOMIC DNA]</scope>
    <source>
        <strain evidence="5 6">AK1</strain>
    </source>
</reference>
<keyword evidence="3 5" id="KW-0808">Transferase</keyword>
<keyword evidence="6" id="KW-1185">Reference proteome</keyword>
<evidence type="ECO:0000313" key="6">
    <source>
        <dbReference type="Proteomes" id="UP001482231"/>
    </source>
</evidence>
<evidence type="ECO:0000256" key="3">
    <source>
        <dbReference type="ARBA" id="ARBA00022679"/>
    </source>
</evidence>
<protein>
    <submittedName>
        <fullName evidence="5">Glycosyltransferase</fullName>
        <ecNumber evidence="5">2.4.-.-</ecNumber>
    </submittedName>
</protein>
<dbReference type="Pfam" id="PF00535">
    <property type="entry name" value="Glycos_transf_2"/>
    <property type="match status" value="1"/>
</dbReference>
<dbReference type="InterPro" id="IPR050834">
    <property type="entry name" value="Glycosyltransf_2"/>
</dbReference>
<evidence type="ECO:0000256" key="2">
    <source>
        <dbReference type="ARBA" id="ARBA00022676"/>
    </source>
</evidence>
<dbReference type="RefSeq" id="WP_347307491.1">
    <property type="nucleotide sequence ID" value="NZ_JBAJEX010000002.1"/>
</dbReference>
<evidence type="ECO:0000259" key="4">
    <source>
        <dbReference type="Pfam" id="PF00535"/>
    </source>
</evidence>
<name>A0ABV0ECP2_9BURK</name>
<dbReference type="InterPro" id="IPR001173">
    <property type="entry name" value="Glyco_trans_2-like"/>
</dbReference>
<dbReference type="PANTHER" id="PTHR43685:SF5">
    <property type="entry name" value="GLYCOSYLTRANSFERASE EPSE-RELATED"/>
    <property type="match status" value="1"/>
</dbReference>
<dbReference type="EMBL" id="JBAJEX010000002">
    <property type="protein sequence ID" value="MEO1766435.1"/>
    <property type="molecule type" value="Genomic_DNA"/>
</dbReference>
<dbReference type="InterPro" id="IPR029044">
    <property type="entry name" value="Nucleotide-diphossugar_trans"/>
</dbReference>
<organism evidence="5 6">
    <name type="scientific">Thiobacter aerophilum</name>
    <dbReference type="NCBI Taxonomy" id="3121275"/>
    <lineage>
        <taxon>Bacteria</taxon>
        <taxon>Pseudomonadati</taxon>
        <taxon>Pseudomonadota</taxon>
        <taxon>Betaproteobacteria</taxon>
        <taxon>Burkholderiales</taxon>
        <taxon>Thiobacteraceae</taxon>
        <taxon>Thiobacter</taxon>
    </lineage>
</organism>
<evidence type="ECO:0000313" key="5">
    <source>
        <dbReference type="EMBL" id="MEO1766435.1"/>
    </source>
</evidence>
<evidence type="ECO:0000256" key="1">
    <source>
        <dbReference type="ARBA" id="ARBA00006739"/>
    </source>
</evidence>
<keyword evidence="2 5" id="KW-0328">Glycosyltransferase</keyword>
<feature type="domain" description="Glycosyltransferase 2-like" evidence="4">
    <location>
        <begin position="13"/>
        <end position="167"/>
    </location>
</feature>
<dbReference type="Gene3D" id="3.90.550.10">
    <property type="entry name" value="Spore Coat Polysaccharide Biosynthesis Protein SpsA, Chain A"/>
    <property type="match status" value="1"/>
</dbReference>
<comment type="similarity">
    <text evidence="1">Belongs to the glycosyltransferase 2 family.</text>
</comment>
<dbReference type="PANTHER" id="PTHR43685">
    <property type="entry name" value="GLYCOSYLTRANSFERASE"/>
    <property type="match status" value="1"/>
</dbReference>
<comment type="caution">
    <text evidence="5">The sequence shown here is derived from an EMBL/GenBank/DDBJ whole genome shotgun (WGS) entry which is preliminary data.</text>
</comment>
<dbReference type="SUPFAM" id="SSF53448">
    <property type="entry name" value="Nucleotide-diphospho-sugar transferases"/>
    <property type="match status" value="1"/>
</dbReference>
<gene>
    <name evidence="5" type="ORF">V6E02_04335</name>
</gene>
<dbReference type="EC" id="2.4.-.-" evidence="5"/>